<name>A0A0B4HRL0_METGA</name>
<dbReference type="Gene3D" id="3.60.10.10">
    <property type="entry name" value="Endonuclease/exonuclease/phosphatase"/>
    <property type="match status" value="1"/>
</dbReference>
<dbReference type="GO" id="GO:0004527">
    <property type="term" value="F:exonuclease activity"/>
    <property type="evidence" value="ECO:0007669"/>
    <property type="project" value="UniProtKB-KW"/>
</dbReference>
<keyword evidence="2" id="KW-0378">Hydrolase</keyword>
<keyword evidence="2" id="KW-0255">Endonuclease</keyword>
<evidence type="ECO:0000313" key="3">
    <source>
        <dbReference type="Proteomes" id="UP000031192"/>
    </source>
</evidence>
<dbReference type="AlphaFoldDB" id="A0A0B4HRL0"/>
<dbReference type="InterPro" id="IPR036691">
    <property type="entry name" value="Endo/exonu/phosph_ase_sf"/>
</dbReference>
<comment type="caution">
    <text evidence="2">The sequence shown here is derived from an EMBL/GenBank/DDBJ whole genome shotgun (WGS) entry which is preliminary data.</text>
</comment>
<sequence>MSTPLGLAAPCALPPSTPEAEDEPDFKSASPKGSDRAVHHGIPMSRHRRQRESNSKTLRIFQANVGKIPPAHDCALVLADVEEYEVVILQEPWTETKDCRCLMKTHPAYDTFSLVYHPTQSHDLRSPRDYDVALNMLLQWATTERLPGRLAASSDHFTLSLTPPNFSQVLKQSGKVRLTTDDEVKCFRELVDAGASGLPTATSTPEDLDCLAEGVPYGRELAAHRGGLNNARKPDIQLAKQDFRHVVRRAKRQYWRKLIDSFTDAAQSSKQCDGSQPQGPSNLYLYKSEMQCYSRTPNRDRRPIQSLDTLSPSEIDAVRSDNPAGGSLGRHHRHRQHIPESDNITVKLLQAVWDVTGTHIYRLYEEYLRVGHHAKPF</sequence>
<reference evidence="2 3" key="1">
    <citation type="journal article" date="2014" name="Proc. Natl. Acad. Sci. U.S.A.">
        <title>Trajectory and genomic determinants of fungal-pathogen speciation and host adaptation.</title>
        <authorList>
            <person name="Hu X."/>
            <person name="Xiao G."/>
            <person name="Zheng P."/>
            <person name="Shang Y."/>
            <person name="Su Y."/>
            <person name="Zhang X."/>
            <person name="Liu X."/>
            <person name="Zhan S."/>
            <person name="St Leger R.J."/>
            <person name="Wang C."/>
        </authorList>
    </citation>
    <scope>NUCLEOTIDE SEQUENCE [LARGE SCALE GENOMIC DNA]</scope>
    <source>
        <strain evidence="2 3">ARSEF 977</strain>
    </source>
</reference>
<dbReference type="HOGENOM" id="CLU_733807_0_0_1"/>
<proteinExistence type="predicted"/>
<keyword evidence="2" id="KW-0540">Nuclease</keyword>
<organism evidence="2 3">
    <name type="scientific">Metarhizium guizhouense (strain ARSEF 977)</name>
    <dbReference type="NCBI Taxonomy" id="1276136"/>
    <lineage>
        <taxon>Eukaryota</taxon>
        <taxon>Fungi</taxon>
        <taxon>Dikarya</taxon>
        <taxon>Ascomycota</taxon>
        <taxon>Pezizomycotina</taxon>
        <taxon>Sordariomycetes</taxon>
        <taxon>Hypocreomycetidae</taxon>
        <taxon>Hypocreales</taxon>
        <taxon>Clavicipitaceae</taxon>
        <taxon>Metarhizium</taxon>
    </lineage>
</organism>
<dbReference type="Proteomes" id="UP000031192">
    <property type="component" value="Unassembled WGS sequence"/>
</dbReference>
<evidence type="ECO:0000256" key="1">
    <source>
        <dbReference type="SAM" id="MobiDB-lite"/>
    </source>
</evidence>
<dbReference type="EMBL" id="AZNH01000103">
    <property type="protein sequence ID" value="KID82094.1"/>
    <property type="molecule type" value="Genomic_DNA"/>
</dbReference>
<dbReference type="GO" id="GO:0004519">
    <property type="term" value="F:endonuclease activity"/>
    <property type="evidence" value="ECO:0007669"/>
    <property type="project" value="UniProtKB-KW"/>
</dbReference>
<gene>
    <name evidence="2" type="ORF">MGU_10574</name>
</gene>
<protein>
    <submittedName>
        <fullName evidence="2">Endonuclease/exonuclease/phosphatase</fullName>
    </submittedName>
</protein>
<feature type="region of interest" description="Disordered" evidence="1">
    <location>
        <begin position="295"/>
        <end position="339"/>
    </location>
</feature>
<feature type="compositionally biased region" description="Low complexity" evidence="1">
    <location>
        <begin position="1"/>
        <end position="11"/>
    </location>
</feature>
<feature type="region of interest" description="Disordered" evidence="1">
    <location>
        <begin position="1"/>
        <end position="54"/>
    </location>
</feature>
<dbReference type="SUPFAM" id="SSF56219">
    <property type="entry name" value="DNase I-like"/>
    <property type="match status" value="1"/>
</dbReference>
<keyword evidence="3" id="KW-1185">Reference proteome</keyword>
<evidence type="ECO:0000313" key="2">
    <source>
        <dbReference type="EMBL" id="KID82094.1"/>
    </source>
</evidence>
<accession>A0A0B4HRL0</accession>